<organism evidence="1 2">
    <name type="scientific">Actinokineospora terrae</name>
    <dbReference type="NCBI Taxonomy" id="155974"/>
    <lineage>
        <taxon>Bacteria</taxon>
        <taxon>Bacillati</taxon>
        <taxon>Actinomycetota</taxon>
        <taxon>Actinomycetes</taxon>
        <taxon>Pseudonocardiales</taxon>
        <taxon>Pseudonocardiaceae</taxon>
        <taxon>Actinokineospora</taxon>
    </lineage>
</organism>
<dbReference type="InterPro" id="IPR010982">
    <property type="entry name" value="Lambda_DNA-bd_dom_sf"/>
</dbReference>
<dbReference type="Gene3D" id="1.10.260.40">
    <property type="entry name" value="lambda repressor-like DNA-binding domains"/>
    <property type="match status" value="1"/>
</dbReference>
<keyword evidence="2" id="KW-1185">Reference proteome</keyword>
<dbReference type="AlphaFoldDB" id="A0A1H9UK94"/>
<accession>A0A1H9UK94</accession>
<name>A0A1H9UK94_9PSEU</name>
<dbReference type="RefSeq" id="WP_245782461.1">
    <property type="nucleotide sequence ID" value="NZ_FOGI01000007.1"/>
</dbReference>
<dbReference type="GO" id="GO:0003677">
    <property type="term" value="F:DNA binding"/>
    <property type="evidence" value="ECO:0007669"/>
    <property type="project" value="InterPro"/>
</dbReference>
<dbReference type="Proteomes" id="UP000199051">
    <property type="component" value="Unassembled WGS sequence"/>
</dbReference>
<evidence type="ECO:0000313" key="2">
    <source>
        <dbReference type="Proteomes" id="UP000199051"/>
    </source>
</evidence>
<gene>
    <name evidence="1" type="ORF">SAMN04487818_107296</name>
</gene>
<sequence length="148" mass="16602">MEEDWAAVAAVVGERMVALGLNQQELIRRSQLSKGTIREIQYNLGDRKRSPLTLEALSTALELHPQHLISVLEHRSPPRPGEPAAKSADDVPGYLELIVHLLREISGKIDVIDVRTERLDRIENNVQLIVDQFHRLTEKARDDDSAAG</sequence>
<reference evidence="2" key="1">
    <citation type="submission" date="2016-10" db="EMBL/GenBank/DDBJ databases">
        <authorList>
            <person name="Varghese N."/>
            <person name="Submissions S."/>
        </authorList>
    </citation>
    <scope>NUCLEOTIDE SEQUENCE [LARGE SCALE GENOMIC DNA]</scope>
    <source>
        <strain evidence="2">DSM 44260</strain>
    </source>
</reference>
<dbReference type="STRING" id="155974.SAMN04487818_107296"/>
<dbReference type="EMBL" id="FOGI01000007">
    <property type="protein sequence ID" value="SES09749.1"/>
    <property type="molecule type" value="Genomic_DNA"/>
</dbReference>
<protein>
    <submittedName>
        <fullName evidence="1">Uncharacterized protein</fullName>
    </submittedName>
</protein>
<evidence type="ECO:0000313" key="1">
    <source>
        <dbReference type="EMBL" id="SES09749.1"/>
    </source>
</evidence>
<proteinExistence type="predicted"/>